<dbReference type="SUPFAM" id="SSF54523">
    <property type="entry name" value="Pili subunits"/>
    <property type="match status" value="1"/>
</dbReference>
<keyword evidence="1" id="KW-0812">Transmembrane</keyword>
<evidence type="ECO:0008006" key="4">
    <source>
        <dbReference type="Google" id="ProtNLM"/>
    </source>
</evidence>
<gene>
    <name evidence="2" type="ORF">A2462_01515</name>
</gene>
<dbReference type="Gene3D" id="3.30.700.10">
    <property type="entry name" value="Glycoprotein, Type 4 Pilin"/>
    <property type="match status" value="1"/>
</dbReference>
<reference evidence="2 3" key="1">
    <citation type="journal article" date="2016" name="Nat. Commun.">
        <title>Thousands of microbial genomes shed light on interconnected biogeochemical processes in an aquifer system.</title>
        <authorList>
            <person name="Anantharaman K."/>
            <person name="Brown C.T."/>
            <person name="Hug L.A."/>
            <person name="Sharon I."/>
            <person name="Castelle C.J."/>
            <person name="Probst A.J."/>
            <person name="Thomas B.C."/>
            <person name="Singh A."/>
            <person name="Wilkins M.J."/>
            <person name="Karaoz U."/>
            <person name="Brodie E.L."/>
            <person name="Williams K.H."/>
            <person name="Hubbard S.S."/>
            <person name="Banfield J.F."/>
        </authorList>
    </citation>
    <scope>NUCLEOTIDE SEQUENCE [LARGE SCALE GENOMIC DNA]</scope>
</reference>
<protein>
    <recommendedName>
        <fullName evidence="4">Type II secretion system protein GspG C-terminal domain-containing protein</fullName>
    </recommendedName>
</protein>
<dbReference type="PANTHER" id="PTHR30093:SF7">
    <property type="entry name" value="MSHA MAJOR PILIN SUBUNIT MSHA"/>
    <property type="match status" value="1"/>
</dbReference>
<evidence type="ECO:0000256" key="1">
    <source>
        <dbReference type="SAM" id="Phobius"/>
    </source>
</evidence>
<organism evidence="2 3">
    <name type="scientific">candidate division WOR-1 bacterium RIFOXYC2_FULL_41_25</name>
    <dbReference type="NCBI Taxonomy" id="1802586"/>
    <lineage>
        <taxon>Bacteria</taxon>
        <taxon>Bacillati</taxon>
        <taxon>Saganbacteria</taxon>
    </lineage>
</organism>
<keyword evidence="1" id="KW-1133">Transmembrane helix</keyword>
<dbReference type="AlphaFoldDB" id="A0A1F4TN37"/>
<sequence length="129" mass="13593">MKRKGFTLIELVMVIVILGILAATAVPRFVSLRTDAQRSATAGGLAAVRAAVAIQYASNAANNVTTNNGIPTTISAGMFVENQIPEDKIHSSRAVTVGGLTAPTGTTGGWYYNSNSMEVFVNHTLYSTM</sequence>
<dbReference type="InterPro" id="IPR012902">
    <property type="entry name" value="N_methyl_site"/>
</dbReference>
<evidence type="ECO:0000313" key="3">
    <source>
        <dbReference type="Proteomes" id="UP000177309"/>
    </source>
</evidence>
<dbReference type="PANTHER" id="PTHR30093">
    <property type="entry name" value="GENERAL SECRETION PATHWAY PROTEIN G"/>
    <property type="match status" value="1"/>
</dbReference>
<keyword evidence="1" id="KW-0472">Membrane</keyword>
<dbReference type="NCBIfam" id="TIGR02532">
    <property type="entry name" value="IV_pilin_GFxxxE"/>
    <property type="match status" value="1"/>
</dbReference>
<dbReference type="PROSITE" id="PS00409">
    <property type="entry name" value="PROKAR_NTER_METHYL"/>
    <property type="match status" value="1"/>
</dbReference>
<name>A0A1F4TN37_UNCSA</name>
<comment type="caution">
    <text evidence="2">The sequence shown here is derived from an EMBL/GenBank/DDBJ whole genome shotgun (WGS) entry which is preliminary data.</text>
</comment>
<dbReference type="Pfam" id="PF07963">
    <property type="entry name" value="N_methyl"/>
    <property type="match status" value="1"/>
</dbReference>
<evidence type="ECO:0000313" key="2">
    <source>
        <dbReference type="EMBL" id="OGC34017.1"/>
    </source>
</evidence>
<accession>A0A1F4TN37</accession>
<dbReference type="Proteomes" id="UP000177309">
    <property type="component" value="Unassembled WGS sequence"/>
</dbReference>
<dbReference type="InterPro" id="IPR045584">
    <property type="entry name" value="Pilin-like"/>
</dbReference>
<dbReference type="EMBL" id="MEUI01000024">
    <property type="protein sequence ID" value="OGC34017.1"/>
    <property type="molecule type" value="Genomic_DNA"/>
</dbReference>
<proteinExistence type="predicted"/>
<feature type="transmembrane region" description="Helical" evidence="1">
    <location>
        <begin position="6"/>
        <end position="30"/>
    </location>
</feature>